<keyword evidence="2" id="KW-1185">Reference proteome</keyword>
<accession>A0A4W3IM69</accession>
<reference evidence="2" key="3">
    <citation type="journal article" date="2014" name="Nature">
        <title>Elephant shark genome provides unique insights into gnathostome evolution.</title>
        <authorList>
            <consortium name="International Elephant Shark Genome Sequencing Consortium"/>
            <person name="Venkatesh B."/>
            <person name="Lee A.P."/>
            <person name="Ravi V."/>
            <person name="Maurya A.K."/>
            <person name="Lian M.M."/>
            <person name="Swann J.B."/>
            <person name="Ohta Y."/>
            <person name="Flajnik M.F."/>
            <person name="Sutoh Y."/>
            <person name="Kasahara M."/>
            <person name="Hoon S."/>
            <person name="Gangu V."/>
            <person name="Roy S.W."/>
            <person name="Irimia M."/>
            <person name="Korzh V."/>
            <person name="Kondrychyn I."/>
            <person name="Lim Z.W."/>
            <person name="Tay B.H."/>
            <person name="Tohari S."/>
            <person name="Kong K.W."/>
            <person name="Ho S."/>
            <person name="Lorente-Galdos B."/>
            <person name="Quilez J."/>
            <person name="Marques-Bonet T."/>
            <person name="Raney B.J."/>
            <person name="Ingham P.W."/>
            <person name="Tay A."/>
            <person name="Hillier L.W."/>
            <person name="Minx P."/>
            <person name="Boehm T."/>
            <person name="Wilson R.K."/>
            <person name="Brenner S."/>
            <person name="Warren W.C."/>
        </authorList>
    </citation>
    <scope>NUCLEOTIDE SEQUENCE [LARGE SCALE GENOMIC DNA]</scope>
</reference>
<organism evidence="1 2">
    <name type="scientific">Callorhinchus milii</name>
    <name type="common">Ghost shark</name>
    <dbReference type="NCBI Taxonomy" id="7868"/>
    <lineage>
        <taxon>Eukaryota</taxon>
        <taxon>Metazoa</taxon>
        <taxon>Chordata</taxon>
        <taxon>Craniata</taxon>
        <taxon>Vertebrata</taxon>
        <taxon>Chondrichthyes</taxon>
        <taxon>Holocephali</taxon>
        <taxon>Chimaeriformes</taxon>
        <taxon>Callorhinchidae</taxon>
        <taxon>Callorhinchus</taxon>
    </lineage>
</organism>
<dbReference type="Ensembl" id="ENSCMIT00000031923.1">
    <property type="protein sequence ID" value="ENSCMIP00000031444.1"/>
    <property type="gene ID" value="ENSCMIG00000013496.1"/>
</dbReference>
<evidence type="ECO:0000313" key="2">
    <source>
        <dbReference type="Proteomes" id="UP000314986"/>
    </source>
</evidence>
<protein>
    <submittedName>
        <fullName evidence="1">Uncharacterized protein</fullName>
    </submittedName>
</protein>
<dbReference type="AlphaFoldDB" id="A0A4W3IM69"/>
<dbReference type="Proteomes" id="UP000314986">
    <property type="component" value="Unassembled WGS sequence"/>
</dbReference>
<name>A0A4W3IM69_CALMI</name>
<proteinExistence type="predicted"/>
<sequence length="52" mass="5739">MGSAFGFAKRTFRASMALSRSSSILKVTNAKGRFPNSLILSLKWVHSSPRHC</sequence>
<reference evidence="1" key="4">
    <citation type="submission" date="2025-08" db="UniProtKB">
        <authorList>
            <consortium name="Ensembl"/>
        </authorList>
    </citation>
    <scope>IDENTIFICATION</scope>
</reference>
<reference evidence="2" key="2">
    <citation type="journal article" date="2007" name="PLoS Biol.">
        <title>Survey sequencing and comparative analysis of the elephant shark (Callorhinchus milii) genome.</title>
        <authorList>
            <person name="Venkatesh B."/>
            <person name="Kirkness E.F."/>
            <person name="Loh Y.H."/>
            <person name="Halpern A.L."/>
            <person name="Lee A.P."/>
            <person name="Johnson J."/>
            <person name="Dandona N."/>
            <person name="Viswanathan L.D."/>
            <person name="Tay A."/>
            <person name="Venter J.C."/>
            <person name="Strausberg R.L."/>
            <person name="Brenner S."/>
        </authorList>
    </citation>
    <scope>NUCLEOTIDE SEQUENCE [LARGE SCALE GENOMIC DNA]</scope>
</reference>
<reference evidence="2" key="1">
    <citation type="journal article" date="2006" name="Science">
        <title>Ancient noncoding elements conserved in the human genome.</title>
        <authorList>
            <person name="Venkatesh B."/>
            <person name="Kirkness E.F."/>
            <person name="Loh Y.H."/>
            <person name="Halpern A.L."/>
            <person name="Lee A.P."/>
            <person name="Johnson J."/>
            <person name="Dandona N."/>
            <person name="Viswanathan L.D."/>
            <person name="Tay A."/>
            <person name="Venter J.C."/>
            <person name="Strausberg R.L."/>
            <person name="Brenner S."/>
        </authorList>
    </citation>
    <scope>NUCLEOTIDE SEQUENCE [LARGE SCALE GENOMIC DNA]</scope>
</reference>
<evidence type="ECO:0000313" key="1">
    <source>
        <dbReference type="Ensembl" id="ENSCMIP00000031444.1"/>
    </source>
</evidence>
<reference evidence="1" key="5">
    <citation type="submission" date="2025-09" db="UniProtKB">
        <authorList>
            <consortium name="Ensembl"/>
        </authorList>
    </citation>
    <scope>IDENTIFICATION</scope>
</reference>
<dbReference type="InParanoid" id="A0A4W3IM69"/>